<evidence type="ECO:0000313" key="2">
    <source>
        <dbReference type="Proteomes" id="UP000053758"/>
    </source>
</evidence>
<dbReference type="GeneID" id="26304575"/>
<dbReference type="Proteomes" id="UP000053758">
    <property type="component" value="Unassembled WGS sequence"/>
</dbReference>
<dbReference type="OrthoDB" id="2556292at2759"/>
<accession>A0A081CG05</accession>
<organism evidence="1 2">
    <name type="scientific">Pseudozyma antarctica</name>
    <name type="common">Yeast</name>
    <name type="synonym">Candida antarctica</name>
    <dbReference type="NCBI Taxonomy" id="84753"/>
    <lineage>
        <taxon>Eukaryota</taxon>
        <taxon>Fungi</taxon>
        <taxon>Dikarya</taxon>
        <taxon>Basidiomycota</taxon>
        <taxon>Ustilaginomycotina</taxon>
        <taxon>Ustilaginomycetes</taxon>
        <taxon>Ustilaginales</taxon>
        <taxon>Ustilaginaceae</taxon>
        <taxon>Moesziomyces</taxon>
    </lineage>
</organism>
<evidence type="ECO:0000313" key="1">
    <source>
        <dbReference type="EMBL" id="GAK65601.1"/>
    </source>
</evidence>
<protein>
    <submittedName>
        <fullName evidence="1">Uncharacterized protein</fullName>
    </submittedName>
</protein>
<name>A0A081CG05_PSEA2</name>
<dbReference type="EMBL" id="DF830076">
    <property type="protein sequence ID" value="GAK65601.1"/>
    <property type="molecule type" value="Genomic_DNA"/>
</dbReference>
<proteinExistence type="predicted"/>
<gene>
    <name evidence="1" type="ORF">PAN0_009c3819</name>
</gene>
<dbReference type="HOGENOM" id="CLU_150186_0_0_1"/>
<sequence length="120" mass="12891">MVEPGRTCACTPRSLLVPAGGVKTLDPSQRVSSKELEAKDREWRRQQEQSSQPHRSTPPTSSNDSQSTLTANGSQSNNSSDKPSGRAGSLNVGPRTTKTSASSLSDWIGRKRTQPPSVNE</sequence>
<dbReference type="RefSeq" id="XP_014656264.1">
    <property type="nucleotide sequence ID" value="XM_014800778.1"/>
</dbReference>
<reference evidence="2" key="1">
    <citation type="journal article" date="2014" name="Genome Announc.">
        <title>Draft Genome Sequence of the Yeast Pseudozyma antarctica Type Strain JCM10317, a Producer of the Glycolipid Biosurfactants, Mannosylerythritol Lipids.</title>
        <authorList>
            <person name="Saika A."/>
            <person name="Koike H."/>
            <person name="Hori T."/>
            <person name="Fukuoka T."/>
            <person name="Sato S."/>
            <person name="Habe H."/>
            <person name="Kitamoto D."/>
            <person name="Morita T."/>
        </authorList>
    </citation>
    <scope>NUCLEOTIDE SEQUENCE [LARGE SCALE GENOMIC DNA]</scope>
    <source>
        <strain evidence="2">JCM 10317</strain>
    </source>
</reference>
<keyword evidence="2" id="KW-1185">Reference proteome</keyword>
<dbReference type="AlphaFoldDB" id="A0A081CG05"/>